<evidence type="ECO:0000313" key="2">
    <source>
        <dbReference type="EMBL" id="KAF2685603.1"/>
    </source>
</evidence>
<organism evidence="2 3">
    <name type="scientific">Lentithecium fluviatile CBS 122367</name>
    <dbReference type="NCBI Taxonomy" id="1168545"/>
    <lineage>
        <taxon>Eukaryota</taxon>
        <taxon>Fungi</taxon>
        <taxon>Dikarya</taxon>
        <taxon>Ascomycota</taxon>
        <taxon>Pezizomycotina</taxon>
        <taxon>Dothideomycetes</taxon>
        <taxon>Pleosporomycetidae</taxon>
        <taxon>Pleosporales</taxon>
        <taxon>Massarineae</taxon>
        <taxon>Lentitheciaceae</taxon>
        <taxon>Lentithecium</taxon>
    </lineage>
</organism>
<dbReference type="Proteomes" id="UP000799291">
    <property type="component" value="Unassembled WGS sequence"/>
</dbReference>
<sequence>MCSRTTVILSSQQLVSKIALLSFPVPEIFGMMIIPSPSPATAEERETSRPQTTLPRNATFPLHTAHSNRLATTNTLILSRRSKDNSVLDRSQDSRHTRGVAQLDVIRLRPKQTLCPRRTRERRIVGTSELILKIAIRVKEFQEELRERGARYIS</sequence>
<proteinExistence type="predicted"/>
<name>A0A6G1J5Y7_9PLEO</name>
<evidence type="ECO:0000256" key="1">
    <source>
        <dbReference type="SAM" id="MobiDB-lite"/>
    </source>
</evidence>
<reference evidence="2" key="1">
    <citation type="journal article" date="2020" name="Stud. Mycol.">
        <title>101 Dothideomycetes genomes: a test case for predicting lifestyles and emergence of pathogens.</title>
        <authorList>
            <person name="Haridas S."/>
            <person name="Albert R."/>
            <person name="Binder M."/>
            <person name="Bloem J."/>
            <person name="Labutti K."/>
            <person name="Salamov A."/>
            <person name="Andreopoulos B."/>
            <person name="Baker S."/>
            <person name="Barry K."/>
            <person name="Bills G."/>
            <person name="Bluhm B."/>
            <person name="Cannon C."/>
            <person name="Castanera R."/>
            <person name="Culley D."/>
            <person name="Daum C."/>
            <person name="Ezra D."/>
            <person name="Gonzalez J."/>
            <person name="Henrissat B."/>
            <person name="Kuo A."/>
            <person name="Liang C."/>
            <person name="Lipzen A."/>
            <person name="Lutzoni F."/>
            <person name="Magnuson J."/>
            <person name="Mondo S."/>
            <person name="Nolan M."/>
            <person name="Ohm R."/>
            <person name="Pangilinan J."/>
            <person name="Park H.-J."/>
            <person name="Ramirez L."/>
            <person name="Alfaro M."/>
            <person name="Sun H."/>
            <person name="Tritt A."/>
            <person name="Yoshinaga Y."/>
            <person name="Zwiers L.-H."/>
            <person name="Turgeon B."/>
            <person name="Goodwin S."/>
            <person name="Spatafora J."/>
            <person name="Crous P."/>
            <person name="Grigoriev I."/>
        </authorList>
    </citation>
    <scope>NUCLEOTIDE SEQUENCE</scope>
    <source>
        <strain evidence="2">CBS 122367</strain>
    </source>
</reference>
<evidence type="ECO:0000313" key="3">
    <source>
        <dbReference type="Proteomes" id="UP000799291"/>
    </source>
</evidence>
<dbReference type="AlphaFoldDB" id="A0A6G1J5Y7"/>
<feature type="region of interest" description="Disordered" evidence="1">
    <location>
        <begin position="36"/>
        <end position="56"/>
    </location>
</feature>
<accession>A0A6G1J5Y7</accession>
<protein>
    <submittedName>
        <fullName evidence="2">Uncharacterized protein</fullName>
    </submittedName>
</protein>
<dbReference type="EMBL" id="MU005578">
    <property type="protein sequence ID" value="KAF2685603.1"/>
    <property type="molecule type" value="Genomic_DNA"/>
</dbReference>
<keyword evidence="3" id="KW-1185">Reference proteome</keyword>
<gene>
    <name evidence="2" type="ORF">K458DRAFT_14772</name>
</gene>